<organism evidence="6 7">
    <name type="scientific">Candidatus Scalindua japonica</name>
    <dbReference type="NCBI Taxonomy" id="1284222"/>
    <lineage>
        <taxon>Bacteria</taxon>
        <taxon>Pseudomonadati</taxon>
        <taxon>Planctomycetota</taxon>
        <taxon>Candidatus Brocadiia</taxon>
        <taxon>Candidatus Brocadiales</taxon>
        <taxon>Candidatus Scalinduaceae</taxon>
        <taxon>Candidatus Scalindua</taxon>
    </lineage>
</organism>
<dbReference type="SUPFAM" id="SSF52540">
    <property type="entry name" value="P-loop containing nucleoside triphosphate hydrolases"/>
    <property type="match status" value="1"/>
</dbReference>
<evidence type="ECO:0000313" key="7">
    <source>
        <dbReference type="Proteomes" id="UP000218542"/>
    </source>
</evidence>
<evidence type="ECO:0000259" key="5">
    <source>
        <dbReference type="PROSITE" id="PS50893"/>
    </source>
</evidence>
<proteinExistence type="inferred from homology"/>
<dbReference type="Proteomes" id="UP000218542">
    <property type="component" value="Unassembled WGS sequence"/>
</dbReference>
<dbReference type="GO" id="GO:0015697">
    <property type="term" value="P:quaternary ammonium group transport"/>
    <property type="evidence" value="ECO:0007669"/>
    <property type="project" value="UniProtKB-ARBA"/>
</dbReference>
<feature type="domain" description="ABC transporter" evidence="5">
    <location>
        <begin position="2"/>
        <end position="235"/>
    </location>
</feature>
<dbReference type="PANTHER" id="PTHR43117:SF4">
    <property type="entry name" value="OSMOPROTECTANT IMPORT ATP-BINDING PROTEIN OSMV"/>
    <property type="match status" value="1"/>
</dbReference>
<dbReference type="InterPro" id="IPR027417">
    <property type="entry name" value="P-loop_NTPase"/>
</dbReference>
<protein>
    <submittedName>
        <fullName evidence="6">ABC transporter ATP-binding protein</fullName>
    </submittedName>
</protein>
<evidence type="ECO:0000256" key="4">
    <source>
        <dbReference type="ARBA" id="ARBA00022840"/>
    </source>
</evidence>
<dbReference type="PROSITE" id="PS50893">
    <property type="entry name" value="ABC_TRANSPORTER_2"/>
    <property type="match status" value="1"/>
</dbReference>
<evidence type="ECO:0000256" key="3">
    <source>
        <dbReference type="ARBA" id="ARBA00022741"/>
    </source>
</evidence>
<dbReference type="GO" id="GO:0016887">
    <property type="term" value="F:ATP hydrolysis activity"/>
    <property type="evidence" value="ECO:0007669"/>
    <property type="project" value="InterPro"/>
</dbReference>
<comment type="caution">
    <text evidence="6">The sequence shown here is derived from an EMBL/GenBank/DDBJ whole genome shotgun (WGS) entry which is preliminary data.</text>
</comment>
<dbReference type="PANTHER" id="PTHR43117">
    <property type="entry name" value="OSMOPROTECTANT IMPORT ATP-BINDING PROTEIN OSMV"/>
    <property type="match status" value="1"/>
</dbReference>
<name>A0A286TVI8_9BACT</name>
<dbReference type="OrthoDB" id="9790614at2"/>
<keyword evidence="7" id="KW-1185">Reference proteome</keyword>
<keyword evidence="2" id="KW-0813">Transport</keyword>
<sequence>MIEIHSVSKTYGRTAALHSINLTIPAGQTTAFIGQSGSGKSTILRLIIGLIQADSGAVFFKGTKVTPETVISLRRKMGYVIQEGGLFPHLTAHENIVLMARYLCWSDEQINGRLNELTRLTHFPYEGLERFPVQLSGGQQQRVSLMRALMLDPDVLLLDEPLGALDPMIRADLQEDLKMIFQALGKTVVLVTHDIAEAGFFGDTITLLRDGRVLQKGTLEDLIQSPADAFVTSFINAQRSPLDVKRKDSS</sequence>
<keyword evidence="3" id="KW-0547">Nucleotide-binding</keyword>
<dbReference type="GO" id="GO:0005524">
    <property type="term" value="F:ATP binding"/>
    <property type="evidence" value="ECO:0007669"/>
    <property type="project" value="UniProtKB-KW"/>
</dbReference>
<comment type="similarity">
    <text evidence="1">Belongs to the ABC transporter superfamily.</text>
</comment>
<dbReference type="Pfam" id="PF00005">
    <property type="entry name" value="ABC_tran"/>
    <property type="match status" value="1"/>
</dbReference>
<dbReference type="EMBL" id="BAOS01000005">
    <property type="protein sequence ID" value="GAX59917.1"/>
    <property type="molecule type" value="Genomic_DNA"/>
</dbReference>
<dbReference type="AlphaFoldDB" id="A0A286TVI8"/>
<dbReference type="InterPro" id="IPR003593">
    <property type="entry name" value="AAA+_ATPase"/>
</dbReference>
<dbReference type="RefSeq" id="WP_096893059.1">
    <property type="nucleotide sequence ID" value="NZ_BAOS01000005.1"/>
</dbReference>
<reference evidence="7" key="1">
    <citation type="journal article" date="2017" name="Environ. Microbiol. Rep.">
        <title>Genetic Diversity of Marine Anaerobic Ammonium-Oxidizing Bacteria as Revealed by Genomic and Proteomic Analyses of 'Candidatus Scalindua japonica'.</title>
        <authorList>
            <person name="Oshiki M."/>
            <person name="Mizuto K."/>
            <person name="Kimura Z."/>
            <person name="Kindaichi T."/>
            <person name="Satoh H."/>
            <person name="Okabe S."/>
        </authorList>
    </citation>
    <scope>NUCLEOTIDE SEQUENCE [LARGE SCALE GENOMIC DNA]</scope>
    <source>
        <strain evidence="7">husup-a2</strain>
    </source>
</reference>
<dbReference type="InterPro" id="IPR003439">
    <property type="entry name" value="ABC_transporter-like_ATP-bd"/>
</dbReference>
<dbReference type="SMART" id="SM00382">
    <property type="entry name" value="AAA"/>
    <property type="match status" value="1"/>
</dbReference>
<evidence type="ECO:0000256" key="2">
    <source>
        <dbReference type="ARBA" id="ARBA00022448"/>
    </source>
</evidence>
<dbReference type="FunFam" id="3.40.50.300:FF:000425">
    <property type="entry name" value="Probable ABC transporter, ATP-binding subunit"/>
    <property type="match status" value="1"/>
</dbReference>
<accession>A0A286TVI8</accession>
<gene>
    <name evidence="6" type="ORF">SCALIN_C05_0002</name>
</gene>
<keyword evidence="4 6" id="KW-0067">ATP-binding</keyword>
<evidence type="ECO:0000256" key="1">
    <source>
        <dbReference type="ARBA" id="ARBA00005417"/>
    </source>
</evidence>
<evidence type="ECO:0000313" key="6">
    <source>
        <dbReference type="EMBL" id="GAX59917.1"/>
    </source>
</evidence>
<dbReference type="Gene3D" id="3.40.50.300">
    <property type="entry name" value="P-loop containing nucleotide triphosphate hydrolases"/>
    <property type="match status" value="1"/>
</dbReference>